<evidence type="ECO:0000259" key="2">
    <source>
        <dbReference type="Pfam" id="PF13240"/>
    </source>
</evidence>
<organism evidence="3 4">
    <name type="scientific">Candidatus Fimimonas merdipullorum</name>
    <dbReference type="NCBI Taxonomy" id="2840822"/>
    <lineage>
        <taxon>Bacteria</taxon>
        <taxon>Pseudomonadati</taxon>
        <taxon>Myxococcota</taxon>
        <taxon>Myxococcia</taxon>
        <taxon>Myxococcales</taxon>
        <taxon>Cystobacterineae</taxon>
        <taxon>Myxococcaceae</taxon>
        <taxon>Myxococcaceae incertae sedis</taxon>
        <taxon>Candidatus Fimimonas</taxon>
    </lineage>
</organism>
<keyword evidence="1" id="KW-0812">Transmembrane</keyword>
<proteinExistence type="predicted"/>
<dbReference type="EMBL" id="DVOC01000017">
    <property type="protein sequence ID" value="HIU90552.1"/>
    <property type="molecule type" value="Genomic_DNA"/>
</dbReference>
<evidence type="ECO:0000313" key="3">
    <source>
        <dbReference type="EMBL" id="HIU90552.1"/>
    </source>
</evidence>
<dbReference type="AlphaFoldDB" id="A0A9D1SQ08"/>
<feature type="transmembrane region" description="Helical" evidence="1">
    <location>
        <begin position="71"/>
        <end position="89"/>
    </location>
</feature>
<reference evidence="3" key="2">
    <citation type="journal article" date="2021" name="PeerJ">
        <title>Extensive microbial diversity within the chicken gut microbiome revealed by metagenomics and culture.</title>
        <authorList>
            <person name="Gilroy R."/>
            <person name="Ravi A."/>
            <person name="Getino M."/>
            <person name="Pursley I."/>
            <person name="Horton D.L."/>
            <person name="Alikhan N.F."/>
            <person name="Baker D."/>
            <person name="Gharbi K."/>
            <person name="Hall N."/>
            <person name="Watson M."/>
            <person name="Adriaenssens E.M."/>
            <person name="Foster-Nyarko E."/>
            <person name="Jarju S."/>
            <person name="Secka A."/>
            <person name="Antonio M."/>
            <person name="Oren A."/>
            <person name="Chaudhuri R.R."/>
            <person name="La Ragione R."/>
            <person name="Hildebrand F."/>
            <person name="Pallen M.J."/>
        </authorList>
    </citation>
    <scope>NUCLEOTIDE SEQUENCE</scope>
    <source>
        <strain evidence="3">ChiHjej12B11-7776</strain>
    </source>
</reference>
<keyword evidence="1" id="KW-1133">Transmembrane helix</keyword>
<evidence type="ECO:0000313" key="4">
    <source>
        <dbReference type="Proteomes" id="UP000886852"/>
    </source>
</evidence>
<feature type="domain" description="Zinc-ribbon" evidence="2">
    <location>
        <begin position="4"/>
        <end position="24"/>
    </location>
</feature>
<dbReference type="Pfam" id="PF13240">
    <property type="entry name" value="Zn_Ribbon_1"/>
    <property type="match status" value="1"/>
</dbReference>
<feature type="transmembrane region" description="Helical" evidence="1">
    <location>
        <begin position="37"/>
        <end position="59"/>
    </location>
</feature>
<keyword evidence="1" id="KW-0472">Membrane</keyword>
<evidence type="ECO:0000256" key="1">
    <source>
        <dbReference type="SAM" id="Phobius"/>
    </source>
</evidence>
<accession>A0A9D1SQ08</accession>
<protein>
    <recommendedName>
        <fullName evidence="2">Zinc-ribbon domain-containing protein</fullName>
    </recommendedName>
</protein>
<reference evidence="3" key="1">
    <citation type="submission" date="2020-10" db="EMBL/GenBank/DDBJ databases">
        <authorList>
            <person name="Gilroy R."/>
        </authorList>
    </citation>
    <scope>NUCLEOTIDE SEQUENCE</scope>
    <source>
        <strain evidence="3">ChiHjej12B11-7776</strain>
    </source>
</reference>
<name>A0A9D1SQ08_9BACT</name>
<gene>
    <name evidence="3" type="ORF">IAC72_00860</name>
</gene>
<dbReference type="Proteomes" id="UP000886852">
    <property type="component" value="Unassembled WGS sequence"/>
</dbReference>
<comment type="caution">
    <text evidence="3">The sequence shown here is derived from an EMBL/GenBank/DDBJ whole genome shotgun (WGS) entry which is preliminary data.</text>
</comment>
<dbReference type="InterPro" id="IPR026870">
    <property type="entry name" value="Zinc_ribbon_dom"/>
</dbReference>
<sequence>MKTCNHCGAQLLDEAVMCPKCGCPAIGGGTNQKPSGISIAALICAFFIPLLGWILGGIGKKNAPNNVSRDLSVAGIVIATIVFVVNLLLL</sequence>